<protein>
    <recommendedName>
        <fullName evidence="2">peptidylprolyl isomerase</fullName>
        <ecNumber evidence="2">5.2.1.8</ecNumber>
    </recommendedName>
</protein>
<reference evidence="11" key="1">
    <citation type="submission" date="2021-04" db="EMBL/GenBank/DDBJ databases">
        <title>Phylogenetic analysis of Acidobacteriaceae.</title>
        <authorList>
            <person name="Qiu L."/>
            <person name="Zhang Q."/>
        </authorList>
    </citation>
    <scope>NUCLEOTIDE SEQUENCE</scope>
    <source>
        <strain evidence="11">DSM 25168</strain>
    </source>
</reference>
<dbReference type="SUPFAM" id="SSF109998">
    <property type="entry name" value="Triger factor/SurA peptide-binding domain-like"/>
    <property type="match status" value="1"/>
</dbReference>
<evidence type="ECO:0000256" key="9">
    <source>
        <dbReference type="SAM" id="SignalP"/>
    </source>
</evidence>
<evidence type="ECO:0000256" key="1">
    <source>
        <dbReference type="ARBA" id="ARBA00000971"/>
    </source>
</evidence>
<evidence type="ECO:0000259" key="10">
    <source>
        <dbReference type="PROSITE" id="PS50198"/>
    </source>
</evidence>
<dbReference type="GO" id="GO:0003755">
    <property type="term" value="F:peptidyl-prolyl cis-trans isomerase activity"/>
    <property type="evidence" value="ECO:0007669"/>
    <property type="project" value="UniProtKB-KW"/>
</dbReference>
<dbReference type="Gene3D" id="3.10.50.40">
    <property type="match status" value="1"/>
</dbReference>
<gene>
    <name evidence="11" type="ORF">MOP44_05695</name>
</gene>
<evidence type="ECO:0000256" key="2">
    <source>
        <dbReference type="ARBA" id="ARBA00013194"/>
    </source>
</evidence>
<dbReference type="PROSITE" id="PS50198">
    <property type="entry name" value="PPIC_PPIASE_2"/>
    <property type="match status" value="1"/>
</dbReference>
<accession>A0A9J7BRZ0</accession>
<keyword evidence="4 6" id="KW-0697">Rotamase</keyword>
<feature type="signal peptide" evidence="9">
    <location>
        <begin position="1"/>
        <end position="20"/>
    </location>
</feature>
<evidence type="ECO:0000256" key="4">
    <source>
        <dbReference type="ARBA" id="ARBA00023110"/>
    </source>
</evidence>
<sequence length="348" mass="38684">MNRTFSVAAVILLAFGNANSQVASHAPTNSKQAPHGQMGAAGSSSVVPLQASGKPVVRVNGVELTDVDLVREEYAIFPYAKQHNGIPKDLAPQIREGALQMIVFEELVYQEALRRHMAVAPARMQRARADFRKQFSTPDEYGSFLKTDFQDSQKLLDDKIRRSLLIEALLKSEVDNKSAVTPAEIQAYYNKNADQFKKPELYTFQTISMLPPPNATPEQVKENRARAEKALKQAKAAKTAMDFGLLAEKLSDDDYRVVLGQHKPIPPSQLAPQVLKALQAMKPGDVSDIIQLEQAYTIVKLNEHTPAGKTPLTAVRANLAKDLHERKKEQLRKDLDTQLRKAAKVERI</sequence>
<evidence type="ECO:0000256" key="5">
    <source>
        <dbReference type="ARBA" id="ARBA00023235"/>
    </source>
</evidence>
<evidence type="ECO:0000256" key="8">
    <source>
        <dbReference type="SAM" id="MobiDB-lite"/>
    </source>
</evidence>
<dbReference type="RefSeq" id="WP_260794963.1">
    <property type="nucleotide sequence ID" value="NZ_CP093313.1"/>
</dbReference>
<feature type="region of interest" description="Disordered" evidence="8">
    <location>
        <begin position="23"/>
        <end position="46"/>
    </location>
</feature>
<dbReference type="InterPro" id="IPR000297">
    <property type="entry name" value="PPIase_PpiC"/>
</dbReference>
<dbReference type="EMBL" id="CP093313">
    <property type="protein sequence ID" value="UWZ85432.1"/>
    <property type="molecule type" value="Genomic_DNA"/>
</dbReference>
<keyword evidence="12" id="KW-1185">Reference proteome</keyword>
<dbReference type="EC" id="5.2.1.8" evidence="2"/>
<organism evidence="11 12">
    <name type="scientific">Occallatibacter riparius</name>
    <dbReference type="NCBI Taxonomy" id="1002689"/>
    <lineage>
        <taxon>Bacteria</taxon>
        <taxon>Pseudomonadati</taxon>
        <taxon>Acidobacteriota</taxon>
        <taxon>Terriglobia</taxon>
        <taxon>Terriglobales</taxon>
        <taxon>Acidobacteriaceae</taxon>
        <taxon>Occallatibacter</taxon>
    </lineage>
</organism>
<dbReference type="SUPFAM" id="SSF54534">
    <property type="entry name" value="FKBP-like"/>
    <property type="match status" value="1"/>
</dbReference>
<evidence type="ECO:0000256" key="6">
    <source>
        <dbReference type="PROSITE-ProRule" id="PRU00278"/>
    </source>
</evidence>
<feature type="chain" id="PRO_5039899470" description="peptidylprolyl isomerase" evidence="9">
    <location>
        <begin position="21"/>
        <end position="348"/>
    </location>
</feature>
<feature type="coiled-coil region" evidence="7">
    <location>
        <begin position="314"/>
        <end position="348"/>
    </location>
</feature>
<evidence type="ECO:0000313" key="12">
    <source>
        <dbReference type="Proteomes" id="UP001059380"/>
    </source>
</evidence>
<dbReference type="PANTHER" id="PTHR47245:SF1">
    <property type="entry name" value="FOLDASE PROTEIN PRSA"/>
    <property type="match status" value="1"/>
</dbReference>
<keyword evidence="7" id="KW-0175">Coiled coil</keyword>
<keyword evidence="5 6" id="KW-0413">Isomerase</keyword>
<dbReference type="PANTHER" id="PTHR47245">
    <property type="entry name" value="PEPTIDYLPROLYL ISOMERASE"/>
    <property type="match status" value="1"/>
</dbReference>
<evidence type="ECO:0000256" key="7">
    <source>
        <dbReference type="SAM" id="Coils"/>
    </source>
</evidence>
<dbReference type="Proteomes" id="UP001059380">
    <property type="component" value="Chromosome"/>
</dbReference>
<feature type="compositionally biased region" description="Polar residues" evidence="8">
    <location>
        <begin position="23"/>
        <end position="32"/>
    </location>
</feature>
<dbReference type="KEGG" id="orp:MOP44_05695"/>
<evidence type="ECO:0000313" key="11">
    <source>
        <dbReference type="EMBL" id="UWZ85432.1"/>
    </source>
</evidence>
<comment type="catalytic activity">
    <reaction evidence="1">
        <text>[protein]-peptidylproline (omega=180) = [protein]-peptidylproline (omega=0)</text>
        <dbReference type="Rhea" id="RHEA:16237"/>
        <dbReference type="Rhea" id="RHEA-COMP:10747"/>
        <dbReference type="Rhea" id="RHEA-COMP:10748"/>
        <dbReference type="ChEBI" id="CHEBI:83833"/>
        <dbReference type="ChEBI" id="CHEBI:83834"/>
        <dbReference type="EC" id="5.2.1.8"/>
    </reaction>
</comment>
<dbReference type="AlphaFoldDB" id="A0A9J7BRZ0"/>
<name>A0A9J7BRZ0_9BACT</name>
<dbReference type="InterPro" id="IPR027304">
    <property type="entry name" value="Trigger_fact/SurA_dom_sf"/>
</dbReference>
<evidence type="ECO:0000256" key="3">
    <source>
        <dbReference type="ARBA" id="ARBA00022729"/>
    </source>
</evidence>
<proteinExistence type="predicted"/>
<dbReference type="InterPro" id="IPR050245">
    <property type="entry name" value="PrsA_foldase"/>
</dbReference>
<dbReference type="InterPro" id="IPR046357">
    <property type="entry name" value="PPIase_dom_sf"/>
</dbReference>
<dbReference type="Gene3D" id="1.10.4030.10">
    <property type="entry name" value="Porin chaperone SurA, peptide-binding domain"/>
    <property type="match status" value="1"/>
</dbReference>
<dbReference type="Pfam" id="PF13145">
    <property type="entry name" value="Rotamase_2"/>
    <property type="match status" value="1"/>
</dbReference>
<feature type="domain" description="PpiC" evidence="10">
    <location>
        <begin position="199"/>
        <end position="303"/>
    </location>
</feature>
<keyword evidence="3 9" id="KW-0732">Signal</keyword>